<dbReference type="OrthoDB" id="8688418at2"/>
<dbReference type="STRING" id="402881.Plav_1125"/>
<evidence type="ECO:0000313" key="7">
    <source>
        <dbReference type="Proteomes" id="UP000006377"/>
    </source>
</evidence>
<dbReference type="GO" id="GO:0003700">
    <property type="term" value="F:DNA-binding transcription factor activity"/>
    <property type="evidence" value="ECO:0007669"/>
    <property type="project" value="TreeGrafter"/>
</dbReference>
<dbReference type="AlphaFoldDB" id="A7HS63"/>
<dbReference type="PANTHER" id="PTHR30055">
    <property type="entry name" value="HTH-TYPE TRANSCRIPTIONAL REGULATOR RUTR"/>
    <property type="match status" value="1"/>
</dbReference>
<keyword evidence="1" id="KW-0805">Transcription regulation</keyword>
<protein>
    <submittedName>
        <fullName evidence="6">Transcriptional regulator, TetR family</fullName>
    </submittedName>
</protein>
<gene>
    <name evidence="6" type="ordered locus">Plav_1125</name>
</gene>
<feature type="domain" description="HTH tetR-type" evidence="5">
    <location>
        <begin position="18"/>
        <end position="77"/>
    </location>
</feature>
<name>A7HS63_PARL1</name>
<dbReference type="eggNOG" id="COG1309">
    <property type="taxonomic scope" value="Bacteria"/>
</dbReference>
<proteinExistence type="predicted"/>
<evidence type="ECO:0000313" key="6">
    <source>
        <dbReference type="EMBL" id="ABS62746.1"/>
    </source>
</evidence>
<dbReference type="SUPFAM" id="SSF46689">
    <property type="entry name" value="Homeodomain-like"/>
    <property type="match status" value="1"/>
</dbReference>
<dbReference type="Proteomes" id="UP000006377">
    <property type="component" value="Chromosome"/>
</dbReference>
<sequence>MTPPPGKQKQDGRRLRSEVSRRRIVEAMRELIREGSVAPRAEEVAARADVGLRSVFRHFDDMESLYREIAEAMLLEIMPMVNLPQPSGSTAEIVSEMIDRRAKLFERIMPFRTAADVHLHRSPFLHEDRLRMNEMLRKAMRSALPAGIRKDKMLLDALDAVFSFEFWRRLRSDQELSPAQARRVVEHVTSSLVEGKPGKG</sequence>
<evidence type="ECO:0000256" key="2">
    <source>
        <dbReference type="ARBA" id="ARBA00023125"/>
    </source>
</evidence>
<evidence type="ECO:0000259" key="5">
    <source>
        <dbReference type="PROSITE" id="PS50977"/>
    </source>
</evidence>
<evidence type="ECO:0000256" key="3">
    <source>
        <dbReference type="ARBA" id="ARBA00023163"/>
    </source>
</evidence>
<dbReference type="PANTHER" id="PTHR30055:SF234">
    <property type="entry name" value="HTH-TYPE TRANSCRIPTIONAL REGULATOR BETI"/>
    <property type="match status" value="1"/>
</dbReference>
<keyword evidence="2 4" id="KW-0238">DNA-binding</keyword>
<accession>A7HS63</accession>
<keyword evidence="3" id="KW-0804">Transcription</keyword>
<organism evidence="6 7">
    <name type="scientific">Parvibaculum lavamentivorans (strain DS-1 / DSM 13023 / NCIMB 13966)</name>
    <dbReference type="NCBI Taxonomy" id="402881"/>
    <lineage>
        <taxon>Bacteria</taxon>
        <taxon>Pseudomonadati</taxon>
        <taxon>Pseudomonadota</taxon>
        <taxon>Alphaproteobacteria</taxon>
        <taxon>Hyphomicrobiales</taxon>
        <taxon>Parvibaculaceae</taxon>
        <taxon>Parvibaculum</taxon>
    </lineage>
</organism>
<dbReference type="GO" id="GO:0000976">
    <property type="term" value="F:transcription cis-regulatory region binding"/>
    <property type="evidence" value="ECO:0007669"/>
    <property type="project" value="TreeGrafter"/>
</dbReference>
<feature type="DNA-binding region" description="H-T-H motif" evidence="4">
    <location>
        <begin position="40"/>
        <end position="59"/>
    </location>
</feature>
<keyword evidence="7" id="KW-1185">Reference proteome</keyword>
<dbReference type="HOGENOM" id="CLU_097157_2_0_5"/>
<reference evidence="6 7" key="1">
    <citation type="journal article" date="2011" name="Stand. Genomic Sci.">
        <title>Complete genome sequence of Parvibaculum lavamentivorans type strain (DS-1(T)).</title>
        <authorList>
            <person name="Schleheck D."/>
            <person name="Weiss M."/>
            <person name="Pitluck S."/>
            <person name="Bruce D."/>
            <person name="Land M.L."/>
            <person name="Han S."/>
            <person name="Saunders E."/>
            <person name="Tapia R."/>
            <person name="Detter C."/>
            <person name="Brettin T."/>
            <person name="Han J."/>
            <person name="Woyke T."/>
            <person name="Goodwin L."/>
            <person name="Pennacchio L."/>
            <person name="Nolan M."/>
            <person name="Cook A.M."/>
            <person name="Kjelleberg S."/>
            <person name="Thomas T."/>
        </authorList>
    </citation>
    <scope>NUCLEOTIDE SEQUENCE [LARGE SCALE GENOMIC DNA]</scope>
    <source>
        <strain evidence="7">DS-1 / DSM 13023 / NCIMB 13966</strain>
    </source>
</reference>
<evidence type="ECO:0000256" key="4">
    <source>
        <dbReference type="PROSITE-ProRule" id="PRU00335"/>
    </source>
</evidence>
<dbReference type="InterPro" id="IPR009057">
    <property type="entry name" value="Homeodomain-like_sf"/>
</dbReference>
<evidence type="ECO:0000256" key="1">
    <source>
        <dbReference type="ARBA" id="ARBA00023015"/>
    </source>
</evidence>
<dbReference type="Gene3D" id="1.10.357.10">
    <property type="entry name" value="Tetracycline Repressor, domain 2"/>
    <property type="match status" value="1"/>
</dbReference>
<dbReference type="EMBL" id="CP000774">
    <property type="protein sequence ID" value="ABS62746.1"/>
    <property type="molecule type" value="Genomic_DNA"/>
</dbReference>
<dbReference type="KEGG" id="pla:Plav_1125"/>
<dbReference type="RefSeq" id="WP_012110007.1">
    <property type="nucleotide sequence ID" value="NC_009719.1"/>
</dbReference>
<dbReference type="InterPro" id="IPR050109">
    <property type="entry name" value="HTH-type_TetR-like_transc_reg"/>
</dbReference>
<dbReference type="InterPro" id="IPR001647">
    <property type="entry name" value="HTH_TetR"/>
</dbReference>
<dbReference type="PROSITE" id="PS50977">
    <property type="entry name" value="HTH_TETR_2"/>
    <property type="match status" value="1"/>
</dbReference>